<proteinExistence type="predicted"/>
<dbReference type="GO" id="GO:0008168">
    <property type="term" value="F:methyltransferase activity"/>
    <property type="evidence" value="ECO:0007669"/>
    <property type="project" value="UniProtKB-KW"/>
</dbReference>
<protein>
    <submittedName>
        <fullName evidence="2">FkbM family methyltransferase</fullName>
    </submittedName>
</protein>
<keyword evidence="3" id="KW-1185">Reference proteome</keyword>
<dbReference type="InterPro" id="IPR006342">
    <property type="entry name" value="FkbM_mtfrase"/>
</dbReference>
<keyword evidence="2" id="KW-0489">Methyltransferase</keyword>
<gene>
    <name evidence="2" type="ORF">VJ786_15055</name>
</gene>
<evidence type="ECO:0000259" key="1">
    <source>
        <dbReference type="Pfam" id="PF05050"/>
    </source>
</evidence>
<dbReference type="SUPFAM" id="SSF53335">
    <property type="entry name" value="S-adenosyl-L-methionine-dependent methyltransferases"/>
    <property type="match status" value="1"/>
</dbReference>
<dbReference type="GO" id="GO:0032259">
    <property type="term" value="P:methylation"/>
    <property type="evidence" value="ECO:0007669"/>
    <property type="project" value="UniProtKB-KW"/>
</dbReference>
<dbReference type="Gene3D" id="3.40.50.150">
    <property type="entry name" value="Vaccinia Virus protein VP39"/>
    <property type="match status" value="1"/>
</dbReference>
<dbReference type="InterPro" id="IPR029063">
    <property type="entry name" value="SAM-dependent_MTases_sf"/>
</dbReference>
<dbReference type="InterPro" id="IPR026913">
    <property type="entry name" value="METTL24"/>
</dbReference>
<dbReference type="EMBL" id="JAYLLN010000048">
    <property type="protein sequence ID" value="MEI5986221.1"/>
    <property type="molecule type" value="Genomic_DNA"/>
</dbReference>
<comment type="caution">
    <text evidence="2">The sequence shown here is derived from an EMBL/GenBank/DDBJ whole genome shotgun (WGS) entry which is preliminary data.</text>
</comment>
<keyword evidence="2" id="KW-0808">Transferase</keyword>
<dbReference type="RefSeq" id="WP_099367611.1">
    <property type="nucleotide sequence ID" value="NZ_JAYLLN010000048.1"/>
</dbReference>
<name>A0ABU8I902_9SPHI</name>
<sequence length="234" mass="26782">MERNDKLKRLEYWLKARIGKIAFIDIEEKRDKQWYGNGYGGFYVDPTAVPENAIVYSFGIGEDISFDQAIIAKHDCDVYGFDPTPKSIAWVSNNKVPEKFHFHPYGIGEKTGIVTFNLPKNKEHVSGSVYDHSLVDELNPVEVLLKEFTEIVKEKGHSRIDVLKMDIEGSEYAVMKGILESGIPIKQILVETHERFFPNGKEKGKEFFSLLKSHGYRIFAISDTYQEISLISIK</sequence>
<accession>A0ABU8I902</accession>
<dbReference type="PANTHER" id="PTHR32026">
    <property type="entry name" value="METHYLTRANSFERASE-LIKE PROTEIN 24"/>
    <property type="match status" value="1"/>
</dbReference>
<dbReference type="Proteomes" id="UP001363035">
    <property type="component" value="Unassembled WGS sequence"/>
</dbReference>
<organism evidence="2 3">
    <name type="scientific">Sphingobacterium tenebrionis</name>
    <dbReference type="NCBI Taxonomy" id="3111775"/>
    <lineage>
        <taxon>Bacteria</taxon>
        <taxon>Pseudomonadati</taxon>
        <taxon>Bacteroidota</taxon>
        <taxon>Sphingobacteriia</taxon>
        <taxon>Sphingobacteriales</taxon>
        <taxon>Sphingobacteriaceae</taxon>
        <taxon>Sphingobacterium</taxon>
    </lineage>
</organism>
<dbReference type="PANTHER" id="PTHR32026:SF10">
    <property type="entry name" value="METHYLTRANSFERASE-LIKE PROTEIN 24-RELATED"/>
    <property type="match status" value="1"/>
</dbReference>
<evidence type="ECO:0000313" key="3">
    <source>
        <dbReference type="Proteomes" id="UP001363035"/>
    </source>
</evidence>
<reference evidence="2 3" key="1">
    <citation type="submission" date="2024-01" db="EMBL/GenBank/DDBJ databases">
        <title>Sphingobacterium tenebrionis sp. nov., a novel endophyte isolated from tenebrio molitor intestines.</title>
        <authorList>
            <person name="Zhang C."/>
        </authorList>
    </citation>
    <scope>NUCLEOTIDE SEQUENCE [LARGE SCALE GENOMIC DNA]</scope>
    <source>
        <strain evidence="2 3">PU5-4</strain>
    </source>
</reference>
<dbReference type="Pfam" id="PF05050">
    <property type="entry name" value="Methyltransf_21"/>
    <property type="match status" value="1"/>
</dbReference>
<evidence type="ECO:0000313" key="2">
    <source>
        <dbReference type="EMBL" id="MEI5986221.1"/>
    </source>
</evidence>
<dbReference type="NCBIfam" id="TIGR01444">
    <property type="entry name" value="fkbM_fam"/>
    <property type="match status" value="1"/>
</dbReference>
<feature type="domain" description="Methyltransferase FkbM" evidence="1">
    <location>
        <begin position="76"/>
        <end position="218"/>
    </location>
</feature>